<gene>
    <name evidence="1" type="ORF">IP91_03703</name>
</gene>
<keyword evidence="2" id="KW-1185">Reference proteome</keyword>
<dbReference type="EMBL" id="VLLB01000006">
    <property type="protein sequence ID" value="TWI63731.1"/>
    <property type="molecule type" value="Genomic_DNA"/>
</dbReference>
<sequence length="176" mass="18774">MAPATRGCYHHSMRAILPILAAAVALSACSPKFNWRDYRSSDAPYAVLFPAKPSLQTRAVDLDGQQVRMTMAAAEIDGTMFAVGSAELADAARAQAAVDAMKTAMLRNIGSTTATEKARDGEMDVEAHGASSGRALQLHGRFLARGKHVFQAVVIGPDQGVDAEQVDMFLRSLKVN</sequence>
<name>A0A562R3V4_9BURK</name>
<evidence type="ECO:0000313" key="2">
    <source>
        <dbReference type="Proteomes" id="UP000318431"/>
    </source>
</evidence>
<protein>
    <recommendedName>
        <fullName evidence="3">Transmembrane protein</fullName>
    </recommendedName>
</protein>
<organism evidence="1 2">
    <name type="scientific">Pseudoduganella lurida</name>
    <dbReference type="NCBI Taxonomy" id="1036180"/>
    <lineage>
        <taxon>Bacteria</taxon>
        <taxon>Pseudomonadati</taxon>
        <taxon>Pseudomonadota</taxon>
        <taxon>Betaproteobacteria</taxon>
        <taxon>Burkholderiales</taxon>
        <taxon>Oxalobacteraceae</taxon>
        <taxon>Telluria group</taxon>
        <taxon>Pseudoduganella</taxon>
    </lineage>
</organism>
<evidence type="ECO:0000313" key="1">
    <source>
        <dbReference type="EMBL" id="TWI63731.1"/>
    </source>
</evidence>
<accession>A0A562R3V4</accession>
<dbReference type="AlphaFoldDB" id="A0A562R3V4"/>
<dbReference type="Proteomes" id="UP000318431">
    <property type="component" value="Unassembled WGS sequence"/>
</dbReference>
<proteinExistence type="predicted"/>
<dbReference type="RefSeq" id="WP_229474610.1">
    <property type="nucleotide sequence ID" value="NZ_VLLB01000006.1"/>
</dbReference>
<comment type="caution">
    <text evidence="1">The sequence shown here is derived from an EMBL/GenBank/DDBJ whole genome shotgun (WGS) entry which is preliminary data.</text>
</comment>
<dbReference type="PROSITE" id="PS51257">
    <property type="entry name" value="PROKAR_LIPOPROTEIN"/>
    <property type="match status" value="1"/>
</dbReference>
<evidence type="ECO:0008006" key="3">
    <source>
        <dbReference type="Google" id="ProtNLM"/>
    </source>
</evidence>
<reference evidence="1 2" key="1">
    <citation type="journal article" date="2015" name="Stand. Genomic Sci.">
        <title>Genomic Encyclopedia of Bacterial and Archaeal Type Strains, Phase III: the genomes of soil and plant-associated and newly described type strains.</title>
        <authorList>
            <person name="Whitman W.B."/>
            <person name="Woyke T."/>
            <person name="Klenk H.P."/>
            <person name="Zhou Y."/>
            <person name="Lilburn T.G."/>
            <person name="Beck B.J."/>
            <person name="De Vos P."/>
            <person name="Vandamme P."/>
            <person name="Eisen J.A."/>
            <person name="Garrity G."/>
            <person name="Hugenholtz P."/>
            <person name="Kyrpides N.C."/>
        </authorList>
    </citation>
    <scope>NUCLEOTIDE SEQUENCE [LARGE SCALE GENOMIC DNA]</scope>
    <source>
        <strain evidence="1 2">CGMCC 1.10822</strain>
    </source>
</reference>